<evidence type="ECO:0000313" key="1">
    <source>
        <dbReference type="EMBL" id="KAL3572024.1"/>
    </source>
</evidence>
<accession>A0ACC4B0G8</accession>
<comment type="caution">
    <text evidence="1">The sequence shown here is derived from an EMBL/GenBank/DDBJ whole genome shotgun (WGS) entry which is preliminary data.</text>
</comment>
<name>A0ACC4B0G8_POPAL</name>
<evidence type="ECO:0000313" key="2">
    <source>
        <dbReference type="Proteomes" id="UP000309997"/>
    </source>
</evidence>
<gene>
    <name evidence="1" type="ORF">D5086_025928</name>
</gene>
<reference evidence="1 2" key="1">
    <citation type="journal article" date="2024" name="Plant Biotechnol. J.">
        <title>Genome and CRISPR/Cas9 system of a widespread forest tree (Populus alba) in the world.</title>
        <authorList>
            <person name="Liu Y.J."/>
            <person name="Jiang P.F."/>
            <person name="Han X.M."/>
            <person name="Li X.Y."/>
            <person name="Wang H.M."/>
            <person name="Wang Y.J."/>
            <person name="Wang X.X."/>
            <person name="Zeng Q.Y."/>
        </authorList>
    </citation>
    <scope>NUCLEOTIDE SEQUENCE [LARGE SCALE GENOMIC DNA]</scope>
    <source>
        <strain evidence="2">cv. PAL-ZL1</strain>
    </source>
</reference>
<organism evidence="1 2">
    <name type="scientific">Populus alba</name>
    <name type="common">White poplar</name>
    <dbReference type="NCBI Taxonomy" id="43335"/>
    <lineage>
        <taxon>Eukaryota</taxon>
        <taxon>Viridiplantae</taxon>
        <taxon>Streptophyta</taxon>
        <taxon>Embryophyta</taxon>
        <taxon>Tracheophyta</taxon>
        <taxon>Spermatophyta</taxon>
        <taxon>Magnoliopsida</taxon>
        <taxon>eudicotyledons</taxon>
        <taxon>Gunneridae</taxon>
        <taxon>Pentapetalae</taxon>
        <taxon>rosids</taxon>
        <taxon>fabids</taxon>
        <taxon>Malpighiales</taxon>
        <taxon>Salicaceae</taxon>
        <taxon>Saliceae</taxon>
        <taxon>Populus</taxon>
    </lineage>
</organism>
<proteinExistence type="predicted"/>
<keyword evidence="2" id="KW-1185">Reference proteome</keyword>
<sequence>MTGWSMIANDFTKKPQRKIAPDGFWVDLEPNSKGPVLKSELDTQLRSRFDKFLDSFFKEICGLDGCLWILPPMLGNGQFVDLLKLFLAVSEKGGYGVVSENGLWDLVAQEFGLGLNLAPTVKLVYIKYLDSLERWLERLLVDGIGLNAELSDRGVNVGGALMELGAEFKGLLSEMPENEFLDLNVNAEVESYESEKFAEDEESLHIDSTKSGVDFVEVGESGDNVAKSFMMDGSFSNEDVKGKDVDENLISDSRKSEKVENEDEVKSVVVVVETDGDEEGNKGDNSEIEELDLATFEESVSSRKRKRDSIYRMLNWVTEIAKDPCDPEVGSLPEWSKWKSYGNEECWKQVLVTRETLFLKRNANSTSSAEGFVKQKYQKMHPCMYDDHAGSSYNLRERLKCRKLFPGETSSQALVCSQSSSAATQTDSDSCMEGVYDGDSSTECSVLDLPITKRIPVGPVFQAEVPEWTGMSESDSKWLGTRVWPLETSINKFVIEREPIGKGRSDSCGCQVPNSIKCVRFHITERRANQNRSTPDSINSDDDESECELVNYGSRREAVNSPGSLLSAKKQHKYVK</sequence>
<protein>
    <submittedName>
        <fullName evidence="1">Uncharacterized protein</fullName>
    </submittedName>
</protein>
<dbReference type="Proteomes" id="UP000309997">
    <property type="component" value="Unassembled WGS sequence"/>
</dbReference>
<dbReference type="EMBL" id="RCHU02000014">
    <property type="protein sequence ID" value="KAL3572024.1"/>
    <property type="molecule type" value="Genomic_DNA"/>
</dbReference>